<organism evidence="1 3">
    <name type="scientific">Perkinsus olseni</name>
    <name type="common">Perkinsus atlanticus</name>
    <dbReference type="NCBI Taxonomy" id="32597"/>
    <lineage>
        <taxon>Eukaryota</taxon>
        <taxon>Sar</taxon>
        <taxon>Alveolata</taxon>
        <taxon>Perkinsozoa</taxon>
        <taxon>Perkinsea</taxon>
        <taxon>Perkinsida</taxon>
        <taxon>Perkinsidae</taxon>
        <taxon>Perkinsus</taxon>
    </lineage>
</organism>
<gene>
    <name evidence="2" type="ORF">FOZ62_025474</name>
    <name evidence="1" type="ORF">FOZ63_003708</name>
</gene>
<dbReference type="EMBL" id="JABANM010016363">
    <property type="protein sequence ID" value="KAF4729574.1"/>
    <property type="molecule type" value="Genomic_DNA"/>
</dbReference>
<protein>
    <submittedName>
        <fullName evidence="1">Uncharacterized protein</fullName>
    </submittedName>
</protein>
<sequence>MQSEQPLETAVSVPLHHREVRYVSFDQIFTPPRTSCTRLSDGNRPRMDIALPLRRWEFPPLVARPSD</sequence>
<dbReference type="AlphaFoldDB" id="A0A7J6QFC4"/>
<evidence type="ECO:0000313" key="4">
    <source>
        <dbReference type="Proteomes" id="UP000574390"/>
    </source>
</evidence>
<reference evidence="3 4" key="1">
    <citation type="submission" date="2020-04" db="EMBL/GenBank/DDBJ databases">
        <title>Perkinsus olseni comparative genomics.</title>
        <authorList>
            <person name="Bogema D.R."/>
        </authorList>
    </citation>
    <scope>NUCLEOTIDE SEQUENCE [LARGE SCALE GENOMIC DNA]</scope>
    <source>
        <strain evidence="2">ATCC PRA-205</strain>
        <strain evidence="1 3">ATCC PRA-207</strain>
    </source>
</reference>
<dbReference type="Proteomes" id="UP000553632">
    <property type="component" value="Unassembled WGS sequence"/>
</dbReference>
<keyword evidence="3" id="KW-1185">Reference proteome</keyword>
<proteinExistence type="predicted"/>
<comment type="caution">
    <text evidence="1">The sequence shown here is derived from an EMBL/GenBank/DDBJ whole genome shotgun (WGS) entry which is preliminary data.</text>
</comment>
<name>A0A7J6QFC4_PEROL</name>
<evidence type="ECO:0000313" key="1">
    <source>
        <dbReference type="EMBL" id="KAF4706932.1"/>
    </source>
</evidence>
<accession>A0A7J6QFC4</accession>
<dbReference type="EMBL" id="JABANO010033387">
    <property type="protein sequence ID" value="KAF4706932.1"/>
    <property type="molecule type" value="Genomic_DNA"/>
</dbReference>
<evidence type="ECO:0000313" key="2">
    <source>
        <dbReference type="EMBL" id="KAF4729574.1"/>
    </source>
</evidence>
<dbReference type="Proteomes" id="UP000574390">
    <property type="component" value="Unassembled WGS sequence"/>
</dbReference>
<evidence type="ECO:0000313" key="3">
    <source>
        <dbReference type="Proteomes" id="UP000553632"/>
    </source>
</evidence>